<reference evidence="2 3" key="1">
    <citation type="submission" date="2018-08" db="EMBL/GenBank/DDBJ databases">
        <title>Mucilaginibacter sp. MYSH2.</title>
        <authorList>
            <person name="Seo T."/>
        </authorList>
    </citation>
    <scope>NUCLEOTIDE SEQUENCE [LARGE SCALE GENOMIC DNA]</scope>
    <source>
        <strain evidence="2 3">MYSH2</strain>
    </source>
</reference>
<dbReference type="AlphaFoldDB" id="A0A372NZC0"/>
<dbReference type="EMBL" id="QWDC01000001">
    <property type="protein sequence ID" value="RFZ95468.1"/>
    <property type="molecule type" value="Genomic_DNA"/>
</dbReference>
<keyword evidence="1" id="KW-0812">Transmembrane</keyword>
<name>A0A372NZC0_9SPHI</name>
<evidence type="ECO:0000313" key="2">
    <source>
        <dbReference type="EMBL" id="RFZ95468.1"/>
    </source>
</evidence>
<accession>A0A372NZC0</accession>
<keyword evidence="1" id="KW-1133">Transmembrane helix</keyword>
<sequence>MQVTYLILAFTSLYLGGTYLYYRHARKKGNEFRYKPLFLLAVGLLFLLSLYGSVMQKPYNEILPFIR</sequence>
<protein>
    <submittedName>
        <fullName evidence="2">Uncharacterized protein</fullName>
    </submittedName>
</protein>
<keyword evidence="3" id="KW-1185">Reference proteome</keyword>
<feature type="transmembrane region" description="Helical" evidence="1">
    <location>
        <begin position="6"/>
        <end position="22"/>
    </location>
</feature>
<keyword evidence="1" id="KW-0472">Membrane</keyword>
<feature type="transmembrane region" description="Helical" evidence="1">
    <location>
        <begin position="34"/>
        <end position="54"/>
    </location>
</feature>
<proteinExistence type="predicted"/>
<organism evidence="2 3">
    <name type="scientific">Mucilaginibacter conchicola</name>
    <dbReference type="NCBI Taxonomy" id="2303333"/>
    <lineage>
        <taxon>Bacteria</taxon>
        <taxon>Pseudomonadati</taxon>
        <taxon>Bacteroidota</taxon>
        <taxon>Sphingobacteriia</taxon>
        <taxon>Sphingobacteriales</taxon>
        <taxon>Sphingobacteriaceae</taxon>
        <taxon>Mucilaginibacter</taxon>
    </lineage>
</organism>
<dbReference type="Proteomes" id="UP000264217">
    <property type="component" value="Unassembled WGS sequence"/>
</dbReference>
<evidence type="ECO:0000313" key="3">
    <source>
        <dbReference type="Proteomes" id="UP000264217"/>
    </source>
</evidence>
<dbReference type="RefSeq" id="WP_117391031.1">
    <property type="nucleotide sequence ID" value="NZ_QWDC01000001.1"/>
</dbReference>
<gene>
    <name evidence="2" type="ORF">D0C36_08075</name>
</gene>
<comment type="caution">
    <text evidence="2">The sequence shown here is derived from an EMBL/GenBank/DDBJ whole genome shotgun (WGS) entry which is preliminary data.</text>
</comment>
<evidence type="ECO:0000256" key="1">
    <source>
        <dbReference type="SAM" id="Phobius"/>
    </source>
</evidence>